<dbReference type="Proteomes" id="UP001150062">
    <property type="component" value="Unassembled WGS sequence"/>
</dbReference>
<organism evidence="3 4">
    <name type="scientific">Anaeramoeba flamelloides</name>
    <dbReference type="NCBI Taxonomy" id="1746091"/>
    <lineage>
        <taxon>Eukaryota</taxon>
        <taxon>Metamonada</taxon>
        <taxon>Anaeramoebidae</taxon>
        <taxon>Anaeramoeba</taxon>
    </lineage>
</organism>
<keyword evidence="2" id="KW-0472">Membrane</keyword>
<sequence length="162" mass="19110">MSKKITNENVFQTDTKQKKRKKKISRKLKTNNLKHRKVVTQTTTHNNKTSPKKVKSFQERMRKIRSTSSKPTLKKEFQKKEENPQNKFLPFFIILILFLSSIAIFTISFYLPRSITYCNSFNNQPTQVDNCQNCPLNGICVDGDFLVLPQLFDFLHFYQQIL</sequence>
<keyword evidence="2" id="KW-0812">Transmembrane</keyword>
<evidence type="ECO:0000256" key="2">
    <source>
        <dbReference type="SAM" id="Phobius"/>
    </source>
</evidence>
<accession>A0ABQ8Y3T8</accession>
<dbReference type="EMBL" id="JAOAOG010000232">
    <property type="protein sequence ID" value="KAJ6238847.1"/>
    <property type="molecule type" value="Genomic_DNA"/>
</dbReference>
<protein>
    <submittedName>
        <fullName evidence="3">Rhomboid-like protein</fullName>
    </submittedName>
</protein>
<feature type="compositionally biased region" description="Polar residues" evidence="1">
    <location>
        <begin position="39"/>
        <end position="49"/>
    </location>
</feature>
<proteinExistence type="predicted"/>
<comment type="caution">
    <text evidence="3">The sequence shown here is derived from an EMBL/GenBank/DDBJ whole genome shotgun (WGS) entry which is preliminary data.</text>
</comment>
<feature type="compositionally biased region" description="Basic residues" evidence="1">
    <location>
        <begin position="17"/>
        <end position="38"/>
    </location>
</feature>
<evidence type="ECO:0000256" key="1">
    <source>
        <dbReference type="SAM" id="MobiDB-lite"/>
    </source>
</evidence>
<name>A0ABQ8Y3T8_9EUKA</name>
<reference evidence="3" key="1">
    <citation type="submission" date="2022-08" db="EMBL/GenBank/DDBJ databases">
        <title>Novel sulfate-reducing endosymbionts in the free-living metamonad Anaeramoeba.</title>
        <authorList>
            <person name="Jerlstrom-Hultqvist J."/>
            <person name="Cepicka I."/>
            <person name="Gallot-Lavallee L."/>
            <person name="Salas-Leiva D."/>
            <person name="Curtis B.A."/>
            <person name="Zahonova K."/>
            <person name="Pipaliya S."/>
            <person name="Dacks J."/>
            <person name="Roger A.J."/>
        </authorList>
    </citation>
    <scope>NUCLEOTIDE SEQUENCE</scope>
    <source>
        <strain evidence="3">Schooner1</strain>
    </source>
</reference>
<evidence type="ECO:0000313" key="4">
    <source>
        <dbReference type="Proteomes" id="UP001150062"/>
    </source>
</evidence>
<keyword evidence="2" id="KW-1133">Transmembrane helix</keyword>
<keyword evidence="4" id="KW-1185">Reference proteome</keyword>
<feature type="region of interest" description="Disordered" evidence="1">
    <location>
        <begin position="1"/>
        <end position="79"/>
    </location>
</feature>
<feature type="transmembrane region" description="Helical" evidence="2">
    <location>
        <begin position="88"/>
        <end position="111"/>
    </location>
</feature>
<gene>
    <name evidence="3" type="ORF">M0813_26077</name>
</gene>
<evidence type="ECO:0000313" key="3">
    <source>
        <dbReference type="EMBL" id="KAJ6238847.1"/>
    </source>
</evidence>